<evidence type="ECO:0008006" key="3">
    <source>
        <dbReference type="Google" id="ProtNLM"/>
    </source>
</evidence>
<dbReference type="Proteomes" id="UP000238730">
    <property type="component" value="Unassembled WGS sequence"/>
</dbReference>
<sequence>MDKQQAIYQIMSFGPERDSAFSVYLNAAALAQDTPFIVTKSLLIQVLNKYLTLEIDDDDLEQWANLINFRDDIDGDAIEDWLYALGNQEMMGNNGNKKANIERMLALLNHHE</sequence>
<evidence type="ECO:0000313" key="2">
    <source>
        <dbReference type="Proteomes" id="UP000238730"/>
    </source>
</evidence>
<evidence type="ECO:0000313" key="1">
    <source>
        <dbReference type="EMBL" id="PQJ66581.1"/>
    </source>
</evidence>
<dbReference type="AlphaFoldDB" id="A0A2S7VWZ1"/>
<gene>
    <name evidence="1" type="ORF">BTO08_03650</name>
</gene>
<dbReference type="EMBL" id="MSCJ01000001">
    <property type="protein sequence ID" value="PQJ66581.1"/>
    <property type="molecule type" value="Genomic_DNA"/>
</dbReference>
<organism evidence="1 2">
    <name type="scientific">Photobacterium angustum</name>
    <dbReference type="NCBI Taxonomy" id="661"/>
    <lineage>
        <taxon>Bacteria</taxon>
        <taxon>Pseudomonadati</taxon>
        <taxon>Pseudomonadota</taxon>
        <taxon>Gammaproteobacteria</taxon>
        <taxon>Vibrionales</taxon>
        <taxon>Vibrionaceae</taxon>
        <taxon>Photobacterium</taxon>
    </lineage>
</organism>
<accession>A0A2S7VWZ1</accession>
<proteinExistence type="predicted"/>
<comment type="caution">
    <text evidence="1">The sequence shown here is derived from an EMBL/GenBank/DDBJ whole genome shotgun (WGS) entry which is preliminary data.</text>
</comment>
<reference evidence="1 2" key="1">
    <citation type="submission" date="2016-12" db="EMBL/GenBank/DDBJ databases">
        <title>Diversity of luminous bacteria.</title>
        <authorList>
            <person name="Yoshizawa S."/>
            <person name="Kogure K."/>
        </authorList>
    </citation>
    <scope>NUCLEOTIDE SEQUENCE [LARGE SCALE GENOMIC DNA]</scope>
    <source>
        <strain evidence="1 2">LC1-200</strain>
    </source>
</reference>
<name>A0A2S7VWZ1_PHOAN</name>
<dbReference type="OrthoDB" id="7595800at2"/>
<protein>
    <recommendedName>
        <fullName evidence="3">Orphan protein</fullName>
    </recommendedName>
</protein>
<dbReference type="RefSeq" id="WP_105059934.1">
    <property type="nucleotide sequence ID" value="NZ_MSCJ01000001.1"/>
</dbReference>